<dbReference type="GO" id="GO:0005737">
    <property type="term" value="C:cytoplasm"/>
    <property type="evidence" value="ECO:0007669"/>
    <property type="project" value="TreeGrafter"/>
</dbReference>
<dbReference type="PANTHER" id="PTHR16320">
    <property type="entry name" value="SPHINGOMYELINASE FAMILY MEMBER"/>
    <property type="match status" value="1"/>
</dbReference>
<evidence type="ECO:0000256" key="2">
    <source>
        <dbReference type="ARBA" id="ARBA00012369"/>
    </source>
</evidence>
<evidence type="ECO:0000256" key="1">
    <source>
        <dbReference type="ARBA" id="ARBA00006335"/>
    </source>
</evidence>
<sequence length="359" mass="41556">MNSFKLLQLNIFCRPKFVKTHGRDFRTFRLNELLKISPNYDVICLQEYFECKSNRKMLDNFMQRLELQGFTYHITGPWQGRCGAFMSGGLLLASKYPIVDYEAVPYKDHGYASDSLTKKGFLYAKIQFPTKAVQIITTHLQANYNTEKEQPRHQKSTTSQLTQLSAFIQSNLNHELPIILAGDFNIDALLDEFETPGSPPESLRRVVEYYDSDLGRFKGTIRHQNMPAIGNRVHCTQNYTNMIQILNCLEKTYKPQFDIPEQQSSGEHLDYKLVDLPLEYYDGHPVTFGDIYVINGKIEAREKHLTGDKCQCSCQRLDYIFTYQNKGFEYIEARVLSGFVRGSTKQLSDHYGHEVEFVL</sequence>
<dbReference type="PANTHER" id="PTHR16320:SF1">
    <property type="entry name" value="SPHINGOMYELINASE DDB_G0288017"/>
    <property type="match status" value="1"/>
</dbReference>
<evidence type="ECO:0000313" key="6">
    <source>
        <dbReference type="EMBL" id="CAL6105717.1"/>
    </source>
</evidence>
<dbReference type="InterPro" id="IPR036691">
    <property type="entry name" value="Endo/exonu/phosph_ase_sf"/>
</dbReference>
<reference evidence="5" key="1">
    <citation type="submission" date="2023-06" db="EMBL/GenBank/DDBJ databases">
        <authorList>
            <person name="Kurt Z."/>
        </authorList>
    </citation>
    <scope>NUCLEOTIDE SEQUENCE</scope>
</reference>
<evidence type="ECO:0000313" key="5">
    <source>
        <dbReference type="EMBL" id="CAI9965344.1"/>
    </source>
</evidence>
<dbReference type="AlphaFoldDB" id="A0AA86R3U3"/>
<reference evidence="6 7" key="2">
    <citation type="submission" date="2024-07" db="EMBL/GenBank/DDBJ databases">
        <authorList>
            <person name="Akdeniz Z."/>
        </authorList>
    </citation>
    <scope>NUCLEOTIDE SEQUENCE [LARGE SCALE GENOMIC DNA]</scope>
</reference>
<dbReference type="InterPro" id="IPR017766">
    <property type="entry name" value="Sphingomyelinase/PLipase_C"/>
</dbReference>
<dbReference type="EMBL" id="CAXDID020000600">
    <property type="protein sequence ID" value="CAL6105717.1"/>
    <property type="molecule type" value="Genomic_DNA"/>
</dbReference>
<accession>A0AA86R3U3</accession>
<protein>
    <recommendedName>
        <fullName evidence="2">sphingomyelin phosphodiesterase</fullName>
        <ecNumber evidence="2">3.1.4.12</ecNumber>
    </recommendedName>
</protein>
<evidence type="ECO:0000313" key="7">
    <source>
        <dbReference type="Proteomes" id="UP001642409"/>
    </source>
</evidence>
<comment type="similarity">
    <text evidence="1">Belongs to the neutral sphingomyelinase family.</text>
</comment>
<dbReference type="InterPro" id="IPR005135">
    <property type="entry name" value="Endo/exonuclease/phosphatase"/>
</dbReference>
<dbReference type="InterPro" id="IPR038772">
    <property type="entry name" value="Sph/SMPD2-like"/>
</dbReference>
<keyword evidence="7" id="KW-1185">Reference proteome</keyword>
<comment type="caution">
    <text evidence="5">The sequence shown here is derived from an EMBL/GenBank/DDBJ whole genome shotgun (WGS) entry which is preliminary data.</text>
</comment>
<dbReference type="EC" id="3.1.4.12" evidence="2"/>
<keyword evidence="3" id="KW-0378">Hydrolase</keyword>
<dbReference type="Proteomes" id="UP001642409">
    <property type="component" value="Unassembled WGS sequence"/>
</dbReference>
<proteinExistence type="inferred from homology"/>
<feature type="domain" description="Endonuclease/exonuclease/phosphatase" evidence="4">
    <location>
        <begin position="31"/>
        <end position="350"/>
    </location>
</feature>
<dbReference type="SUPFAM" id="SSF56219">
    <property type="entry name" value="DNase I-like"/>
    <property type="match status" value="1"/>
</dbReference>
<name>A0AA86R3U3_9EUKA</name>
<dbReference type="Pfam" id="PF03372">
    <property type="entry name" value="Exo_endo_phos"/>
    <property type="match status" value="1"/>
</dbReference>
<organism evidence="5">
    <name type="scientific">Hexamita inflata</name>
    <dbReference type="NCBI Taxonomy" id="28002"/>
    <lineage>
        <taxon>Eukaryota</taxon>
        <taxon>Metamonada</taxon>
        <taxon>Diplomonadida</taxon>
        <taxon>Hexamitidae</taxon>
        <taxon>Hexamitinae</taxon>
        <taxon>Hexamita</taxon>
    </lineage>
</organism>
<gene>
    <name evidence="5" type="ORF">HINF_LOCUS52989</name>
    <name evidence="6" type="ORF">HINF_LOCUS73396</name>
</gene>
<evidence type="ECO:0000259" key="4">
    <source>
        <dbReference type="Pfam" id="PF03372"/>
    </source>
</evidence>
<dbReference type="Gene3D" id="3.60.10.10">
    <property type="entry name" value="Endonuclease/exonuclease/phosphatase"/>
    <property type="match status" value="1"/>
</dbReference>
<dbReference type="GO" id="GO:0004767">
    <property type="term" value="F:sphingomyelin phosphodiesterase activity"/>
    <property type="evidence" value="ECO:0007669"/>
    <property type="project" value="UniProtKB-EC"/>
</dbReference>
<evidence type="ECO:0000256" key="3">
    <source>
        <dbReference type="ARBA" id="ARBA00022801"/>
    </source>
</evidence>
<dbReference type="CDD" id="cd09078">
    <property type="entry name" value="nSMase"/>
    <property type="match status" value="1"/>
</dbReference>
<dbReference type="GO" id="GO:0005576">
    <property type="term" value="C:extracellular region"/>
    <property type="evidence" value="ECO:0007669"/>
    <property type="project" value="InterPro"/>
</dbReference>
<dbReference type="EMBL" id="CATOUU010000988">
    <property type="protein sequence ID" value="CAI9965344.1"/>
    <property type="molecule type" value="Genomic_DNA"/>
</dbReference>